<dbReference type="PANTHER" id="PTHR45649:SF1">
    <property type="entry name" value="TRANSPORTER, PUTATIVE (EUROFUNG)-RELATED"/>
    <property type="match status" value="1"/>
</dbReference>
<feature type="transmembrane region" description="Helical" evidence="6">
    <location>
        <begin position="507"/>
        <end position="527"/>
    </location>
</feature>
<dbReference type="EMBL" id="JAVFKD010000016">
    <property type="protein sequence ID" value="KAK5988393.1"/>
    <property type="molecule type" value="Genomic_DNA"/>
</dbReference>
<accession>A0ABR0S8E6</accession>
<dbReference type="Gene3D" id="1.20.1740.10">
    <property type="entry name" value="Amino acid/polyamine transporter I"/>
    <property type="match status" value="1"/>
</dbReference>
<feature type="transmembrane region" description="Helical" evidence="6">
    <location>
        <begin position="290"/>
        <end position="311"/>
    </location>
</feature>
<feature type="transmembrane region" description="Helical" evidence="6">
    <location>
        <begin position="132"/>
        <end position="160"/>
    </location>
</feature>
<feature type="transmembrane region" description="Helical" evidence="6">
    <location>
        <begin position="207"/>
        <end position="229"/>
    </location>
</feature>
<feature type="transmembrane region" description="Helical" evidence="6">
    <location>
        <begin position="50"/>
        <end position="67"/>
    </location>
</feature>
<dbReference type="Pfam" id="PF13520">
    <property type="entry name" value="AA_permease_2"/>
    <property type="match status" value="1"/>
</dbReference>
<feature type="transmembrane region" description="Helical" evidence="6">
    <location>
        <begin position="473"/>
        <end position="495"/>
    </location>
</feature>
<evidence type="ECO:0000313" key="8">
    <source>
        <dbReference type="Proteomes" id="UP001338125"/>
    </source>
</evidence>
<sequence length="540" mass="58968">MTAAGDGHELDSMTVDKTYHEHRLEEQSRRDYLDREQLARLGKKSVLKRNFGFMSILGFSCTVLITWEGIPVTFGFGLKNGGPAGIIYGYLIVWLGVLSVFSTLSELVSIAPTSGGQYHWVSMLAPRSCSKFLSYMTGWLTVGGWQGSVASAGFLTATLIQGVAVLTFPEYNLKSWQSTLVMWAVIFFSVFINAVVSSALPKFEGFILIIHILGFFAIVIPLVTLGPHADSASVFTVFNNGGHWPTQGLSFMVGMLGNVFPFMGADAAFHLSEEIHNPSVVVPRSIMMSIMINGTLGLAMNFAILFCMGDLQKALASPTGYPFMEIFYQATGSLGGTAAMTSIIIVMGGCAVVGVLASTSRLFWSFARDRGLPFWRTLSKVDERTTVPLWSIACTTVISCLLGLIAIGSEVAFNDVISLSVSCIYASYFICASLLLYRRCTSGFRMPDPSSRPALANTTGSQLVWGPWHVPGVFGIINNAFACIYLITMLFFSLWPSATPVTPEKMNYSVLVSGTMVIFSIVYYLIWAKKEYQGPIMEVE</sequence>
<keyword evidence="5 6" id="KW-0472">Membrane</keyword>
<gene>
    <name evidence="7" type="ORF">PT974_12547</name>
</gene>
<keyword evidence="3 6" id="KW-0812">Transmembrane</keyword>
<feature type="transmembrane region" description="Helical" evidence="6">
    <location>
        <begin position="343"/>
        <end position="366"/>
    </location>
</feature>
<comment type="subcellular location">
    <subcellularLocation>
        <location evidence="1">Membrane</location>
        <topology evidence="1">Multi-pass membrane protein</topology>
    </subcellularLocation>
</comment>
<evidence type="ECO:0000256" key="1">
    <source>
        <dbReference type="ARBA" id="ARBA00004141"/>
    </source>
</evidence>
<name>A0ABR0S8E6_9HYPO</name>
<feature type="transmembrane region" description="Helical" evidence="6">
    <location>
        <begin position="249"/>
        <end position="269"/>
    </location>
</feature>
<dbReference type="PIRSF" id="PIRSF006060">
    <property type="entry name" value="AA_transporter"/>
    <property type="match status" value="1"/>
</dbReference>
<proteinExistence type="predicted"/>
<dbReference type="InterPro" id="IPR002293">
    <property type="entry name" value="AA/rel_permease1"/>
</dbReference>
<evidence type="ECO:0000256" key="3">
    <source>
        <dbReference type="ARBA" id="ARBA00022692"/>
    </source>
</evidence>
<keyword evidence="2" id="KW-0813">Transport</keyword>
<dbReference type="Proteomes" id="UP001338125">
    <property type="component" value="Unassembled WGS sequence"/>
</dbReference>
<evidence type="ECO:0000256" key="6">
    <source>
        <dbReference type="SAM" id="Phobius"/>
    </source>
</evidence>
<evidence type="ECO:0000313" key="7">
    <source>
        <dbReference type="EMBL" id="KAK5988393.1"/>
    </source>
</evidence>
<keyword evidence="8" id="KW-1185">Reference proteome</keyword>
<dbReference type="PANTHER" id="PTHR45649">
    <property type="entry name" value="AMINO-ACID PERMEASE BAT1"/>
    <property type="match status" value="1"/>
</dbReference>
<feature type="transmembrane region" description="Helical" evidence="6">
    <location>
        <begin position="87"/>
        <end position="111"/>
    </location>
</feature>
<evidence type="ECO:0000256" key="4">
    <source>
        <dbReference type="ARBA" id="ARBA00022989"/>
    </source>
</evidence>
<evidence type="ECO:0000256" key="2">
    <source>
        <dbReference type="ARBA" id="ARBA00022448"/>
    </source>
</evidence>
<feature type="transmembrane region" description="Helical" evidence="6">
    <location>
        <begin position="419"/>
        <end position="437"/>
    </location>
</feature>
<organism evidence="7 8">
    <name type="scientific">Cladobotryum mycophilum</name>
    <dbReference type="NCBI Taxonomy" id="491253"/>
    <lineage>
        <taxon>Eukaryota</taxon>
        <taxon>Fungi</taxon>
        <taxon>Dikarya</taxon>
        <taxon>Ascomycota</taxon>
        <taxon>Pezizomycotina</taxon>
        <taxon>Sordariomycetes</taxon>
        <taxon>Hypocreomycetidae</taxon>
        <taxon>Hypocreales</taxon>
        <taxon>Hypocreaceae</taxon>
        <taxon>Cladobotryum</taxon>
    </lineage>
</organism>
<comment type="caution">
    <text evidence="7">The sequence shown here is derived from an EMBL/GenBank/DDBJ whole genome shotgun (WGS) entry which is preliminary data.</text>
</comment>
<reference evidence="7 8" key="1">
    <citation type="submission" date="2024-01" db="EMBL/GenBank/DDBJ databases">
        <title>Complete genome of Cladobotryum mycophilum ATHUM6906.</title>
        <authorList>
            <person name="Christinaki A.C."/>
            <person name="Myridakis A.I."/>
            <person name="Kouvelis V.N."/>
        </authorList>
    </citation>
    <scope>NUCLEOTIDE SEQUENCE [LARGE SCALE GENOMIC DNA]</scope>
    <source>
        <strain evidence="7 8">ATHUM6906</strain>
    </source>
</reference>
<feature type="transmembrane region" description="Helical" evidence="6">
    <location>
        <begin position="180"/>
        <end position="200"/>
    </location>
</feature>
<protein>
    <submittedName>
        <fullName evidence="7">Choline transport-like protein</fullName>
    </submittedName>
</protein>
<feature type="transmembrane region" description="Helical" evidence="6">
    <location>
        <begin position="387"/>
        <end position="407"/>
    </location>
</feature>
<evidence type="ECO:0000256" key="5">
    <source>
        <dbReference type="ARBA" id="ARBA00023136"/>
    </source>
</evidence>
<keyword evidence="4 6" id="KW-1133">Transmembrane helix</keyword>